<name>A0A919NSI8_9ACTN</name>
<keyword evidence="6" id="KW-1185">Reference proteome</keyword>
<dbReference type="InterPro" id="IPR011711">
    <property type="entry name" value="GntR_C"/>
</dbReference>
<gene>
    <name evidence="5" type="ORF">Ate02nite_59040</name>
</gene>
<dbReference type="SUPFAM" id="SSF48008">
    <property type="entry name" value="GntR ligand-binding domain-like"/>
    <property type="match status" value="1"/>
</dbReference>
<dbReference type="InterPro" id="IPR036390">
    <property type="entry name" value="WH_DNA-bd_sf"/>
</dbReference>
<protein>
    <submittedName>
        <fullName evidence="5">GntR family transcriptional regulator</fullName>
    </submittedName>
</protein>
<dbReference type="Gene3D" id="1.20.120.530">
    <property type="entry name" value="GntR ligand-binding domain-like"/>
    <property type="match status" value="1"/>
</dbReference>
<keyword evidence="3" id="KW-0804">Transcription</keyword>
<dbReference type="Proteomes" id="UP000623608">
    <property type="component" value="Unassembled WGS sequence"/>
</dbReference>
<comment type="caution">
    <text evidence="5">The sequence shown here is derived from an EMBL/GenBank/DDBJ whole genome shotgun (WGS) entry which is preliminary data.</text>
</comment>
<evidence type="ECO:0000313" key="5">
    <source>
        <dbReference type="EMBL" id="GIF23174.1"/>
    </source>
</evidence>
<dbReference type="Pfam" id="PF07729">
    <property type="entry name" value="FCD"/>
    <property type="match status" value="1"/>
</dbReference>
<sequence>MTIDASTRSNAVFDQLRADLLAGRFDPGSKLKLAGLGQRYTASLSVVREALSRLAEQGLVVAHPQRGFSVVALSPADLTDLTNTRIDVETLAARRSVERGDLAWEAALVAAHHTLARTPLGEDWIRAHQAFHQALVAGCGSPRLAAIANGLRDASELYRIWSHALAHDDDRDIAGEHRRLLELAVARDAAGVATALAAHIQHTTDALLRYAALAEIDNN</sequence>
<dbReference type="PANTHER" id="PTHR43537:SF24">
    <property type="entry name" value="GLUCONATE OPERON TRANSCRIPTIONAL REPRESSOR"/>
    <property type="match status" value="1"/>
</dbReference>
<organism evidence="5 6">
    <name type="scientific">Paractinoplanes tereljensis</name>
    <dbReference type="NCBI Taxonomy" id="571912"/>
    <lineage>
        <taxon>Bacteria</taxon>
        <taxon>Bacillati</taxon>
        <taxon>Actinomycetota</taxon>
        <taxon>Actinomycetes</taxon>
        <taxon>Micromonosporales</taxon>
        <taxon>Micromonosporaceae</taxon>
        <taxon>Paractinoplanes</taxon>
    </lineage>
</organism>
<evidence type="ECO:0000256" key="3">
    <source>
        <dbReference type="ARBA" id="ARBA00023163"/>
    </source>
</evidence>
<dbReference type="SMART" id="SM00895">
    <property type="entry name" value="FCD"/>
    <property type="match status" value="1"/>
</dbReference>
<dbReference type="EMBL" id="BOMY01000038">
    <property type="protein sequence ID" value="GIF23174.1"/>
    <property type="molecule type" value="Genomic_DNA"/>
</dbReference>
<dbReference type="SMART" id="SM00345">
    <property type="entry name" value="HTH_GNTR"/>
    <property type="match status" value="1"/>
</dbReference>
<evidence type="ECO:0000256" key="2">
    <source>
        <dbReference type="ARBA" id="ARBA00023125"/>
    </source>
</evidence>
<dbReference type="InterPro" id="IPR008920">
    <property type="entry name" value="TF_FadR/GntR_C"/>
</dbReference>
<proteinExistence type="predicted"/>
<evidence type="ECO:0000256" key="1">
    <source>
        <dbReference type="ARBA" id="ARBA00023015"/>
    </source>
</evidence>
<dbReference type="AlphaFoldDB" id="A0A919NSI8"/>
<dbReference type="Gene3D" id="1.10.10.10">
    <property type="entry name" value="Winged helix-like DNA-binding domain superfamily/Winged helix DNA-binding domain"/>
    <property type="match status" value="1"/>
</dbReference>
<dbReference type="GO" id="GO:0003677">
    <property type="term" value="F:DNA binding"/>
    <property type="evidence" value="ECO:0007669"/>
    <property type="project" value="UniProtKB-KW"/>
</dbReference>
<evidence type="ECO:0000313" key="6">
    <source>
        <dbReference type="Proteomes" id="UP000623608"/>
    </source>
</evidence>
<dbReference type="InterPro" id="IPR000524">
    <property type="entry name" value="Tscrpt_reg_HTH_GntR"/>
</dbReference>
<dbReference type="RefSeq" id="WP_203811077.1">
    <property type="nucleotide sequence ID" value="NZ_BOMY01000038.1"/>
</dbReference>
<dbReference type="InterPro" id="IPR036388">
    <property type="entry name" value="WH-like_DNA-bd_sf"/>
</dbReference>
<evidence type="ECO:0000259" key="4">
    <source>
        <dbReference type="PROSITE" id="PS50949"/>
    </source>
</evidence>
<feature type="domain" description="HTH gntR-type" evidence="4">
    <location>
        <begin position="6"/>
        <end position="73"/>
    </location>
</feature>
<dbReference type="SUPFAM" id="SSF46785">
    <property type="entry name" value="Winged helix' DNA-binding domain"/>
    <property type="match status" value="1"/>
</dbReference>
<keyword evidence="1" id="KW-0805">Transcription regulation</keyword>
<reference evidence="5" key="1">
    <citation type="submission" date="2021-01" db="EMBL/GenBank/DDBJ databases">
        <title>Whole genome shotgun sequence of Actinoplanes tereljensis NBRC 105297.</title>
        <authorList>
            <person name="Komaki H."/>
            <person name="Tamura T."/>
        </authorList>
    </citation>
    <scope>NUCLEOTIDE SEQUENCE</scope>
    <source>
        <strain evidence="5">NBRC 105297</strain>
    </source>
</reference>
<dbReference type="PROSITE" id="PS50949">
    <property type="entry name" value="HTH_GNTR"/>
    <property type="match status" value="1"/>
</dbReference>
<dbReference type="PANTHER" id="PTHR43537">
    <property type="entry name" value="TRANSCRIPTIONAL REGULATOR, GNTR FAMILY"/>
    <property type="match status" value="1"/>
</dbReference>
<keyword evidence="2" id="KW-0238">DNA-binding</keyword>
<dbReference type="Pfam" id="PF00392">
    <property type="entry name" value="GntR"/>
    <property type="match status" value="1"/>
</dbReference>
<accession>A0A919NSI8</accession>
<dbReference type="GO" id="GO:0003700">
    <property type="term" value="F:DNA-binding transcription factor activity"/>
    <property type="evidence" value="ECO:0007669"/>
    <property type="project" value="InterPro"/>
</dbReference>